<feature type="region of interest" description="Disordered" evidence="4">
    <location>
        <begin position="187"/>
        <end position="210"/>
    </location>
</feature>
<feature type="region of interest" description="Disordered" evidence="4">
    <location>
        <begin position="881"/>
        <end position="929"/>
    </location>
</feature>
<dbReference type="PROSITE" id="PS50039">
    <property type="entry name" value="FORK_HEAD_3"/>
    <property type="match status" value="1"/>
</dbReference>
<dbReference type="PRINTS" id="PR00053">
    <property type="entry name" value="FORKHEAD"/>
</dbReference>
<gene>
    <name evidence="6" type="ORF">Dda_7647</name>
</gene>
<dbReference type="EMBL" id="JAQGDS010000010">
    <property type="protein sequence ID" value="KAJ6257858.1"/>
    <property type="molecule type" value="Genomic_DNA"/>
</dbReference>
<feature type="compositionally biased region" description="Acidic residues" evidence="4">
    <location>
        <begin position="630"/>
        <end position="640"/>
    </location>
</feature>
<feature type="region of interest" description="Disordered" evidence="4">
    <location>
        <begin position="1303"/>
        <end position="1340"/>
    </location>
</feature>
<feature type="region of interest" description="Disordered" evidence="4">
    <location>
        <begin position="1002"/>
        <end position="1051"/>
    </location>
</feature>
<dbReference type="GO" id="GO:0060962">
    <property type="term" value="P:regulation of ribosomal protein gene transcription by RNA polymerase II"/>
    <property type="evidence" value="ECO:0007669"/>
    <property type="project" value="InterPro"/>
</dbReference>
<dbReference type="InterPro" id="IPR030456">
    <property type="entry name" value="TF_fork_head_CS_2"/>
</dbReference>
<accession>A0AAD6NII2</accession>
<dbReference type="InterPro" id="IPR045178">
    <property type="entry name" value="Fhl1/FHA1"/>
</dbReference>
<feature type="compositionally biased region" description="Low complexity" evidence="4">
    <location>
        <begin position="1206"/>
        <end position="1228"/>
    </location>
</feature>
<comment type="subcellular location">
    <subcellularLocation>
        <location evidence="3">Nucleus</location>
    </subcellularLocation>
</comment>
<dbReference type="GO" id="GO:0005634">
    <property type="term" value="C:nucleus"/>
    <property type="evidence" value="ECO:0007669"/>
    <property type="project" value="UniProtKB-SubCell"/>
</dbReference>
<dbReference type="Proteomes" id="UP001221413">
    <property type="component" value="Unassembled WGS sequence"/>
</dbReference>
<feature type="compositionally biased region" description="Polar residues" evidence="4">
    <location>
        <begin position="1035"/>
        <end position="1051"/>
    </location>
</feature>
<feature type="region of interest" description="Disordered" evidence="4">
    <location>
        <begin position="610"/>
        <end position="689"/>
    </location>
</feature>
<feature type="region of interest" description="Disordered" evidence="4">
    <location>
        <begin position="747"/>
        <end position="790"/>
    </location>
</feature>
<keyword evidence="7" id="KW-1185">Reference proteome</keyword>
<dbReference type="InterPro" id="IPR008984">
    <property type="entry name" value="SMAD_FHA_dom_sf"/>
</dbReference>
<protein>
    <recommendedName>
        <fullName evidence="5">Fork-head domain-containing protein</fullName>
    </recommendedName>
</protein>
<feature type="region of interest" description="Disordered" evidence="4">
    <location>
        <begin position="1182"/>
        <end position="1276"/>
    </location>
</feature>
<dbReference type="PROSITE" id="PS00658">
    <property type="entry name" value="FORK_HEAD_2"/>
    <property type="match status" value="1"/>
</dbReference>
<feature type="region of interest" description="Disordered" evidence="4">
    <location>
        <begin position="36"/>
        <end position="60"/>
    </location>
</feature>
<dbReference type="Gene3D" id="1.10.10.10">
    <property type="entry name" value="Winged helix-like DNA-binding domain superfamily/Winged helix DNA-binding domain"/>
    <property type="match status" value="1"/>
</dbReference>
<dbReference type="GO" id="GO:0043565">
    <property type="term" value="F:sequence-specific DNA binding"/>
    <property type="evidence" value="ECO:0007669"/>
    <property type="project" value="InterPro"/>
</dbReference>
<dbReference type="InterPro" id="IPR001766">
    <property type="entry name" value="Fork_head_dom"/>
</dbReference>
<dbReference type="Pfam" id="PF00250">
    <property type="entry name" value="Forkhead"/>
    <property type="match status" value="1"/>
</dbReference>
<feature type="compositionally biased region" description="Polar residues" evidence="4">
    <location>
        <begin position="891"/>
        <end position="929"/>
    </location>
</feature>
<feature type="domain" description="Fork-head" evidence="5">
    <location>
        <begin position="795"/>
        <end position="888"/>
    </location>
</feature>
<dbReference type="InterPro" id="IPR036388">
    <property type="entry name" value="WH-like_DNA-bd_sf"/>
</dbReference>
<dbReference type="SMART" id="SM00339">
    <property type="entry name" value="FH"/>
    <property type="match status" value="1"/>
</dbReference>
<feature type="compositionally biased region" description="Pro residues" evidence="4">
    <location>
        <begin position="1250"/>
        <end position="1261"/>
    </location>
</feature>
<feature type="DNA-binding region" description="Fork-head" evidence="3">
    <location>
        <begin position="795"/>
        <end position="888"/>
    </location>
</feature>
<dbReference type="GO" id="GO:0003700">
    <property type="term" value="F:DNA-binding transcription factor activity"/>
    <property type="evidence" value="ECO:0007669"/>
    <property type="project" value="InterPro"/>
</dbReference>
<feature type="compositionally biased region" description="Acidic residues" evidence="4">
    <location>
        <begin position="262"/>
        <end position="281"/>
    </location>
</feature>
<dbReference type="SUPFAM" id="SSF46785">
    <property type="entry name" value="Winged helix' DNA-binding domain"/>
    <property type="match status" value="1"/>
</dbReference>
<feature type="compositionally biased region" description="Polar residues" evidence="4">
    <location>
        <begin position="244"/>
        <end position="258"/>
    </location>
</feature>
<evidence type="ECO:0000256" key="4">
    <source>
        <dbReference type="SAM" id="MobiDB-lite"/>
    </source>
</evidence>
<evidence type="ECO:0000256" key="1">
    <source>
        <dbReference type="ARBA" id="ARBA00023125"/>
    </source>
</evidence>
<reference evidence="6" key="1">
    <citation type="submission" date="2023-01" db="EMBL/GenBank/DDBJ databases">
        <title>The chitinases involved in constricting ring structure development in the nematode-trapping fungus Drechslerella dactyloides.</title>
        <authorList>
            <person name="Wang R."/>
            <person name="Zhang L."/>
            <person name="Tang P."/>
            <person name="Li S."/>
            <person name="Liang L."/>
        </authorList>
    </citation>
    <scope>NUCLEOTIDE SEQUENCE</scope>
    <source>
        <strain evidence="6">YMF1.00031</strain>
    </source>
</reference>
<feature type="region of interest" description="Disordered" evidence="4">
    <location>
        <begin position="224"/>
        <end position="309"/>
    </location>
</feature>
<feature type="compositionally biased region" description="Basic and acidic residues" evidence="4">
    <location>
        <begin position="231"/>
        <end position="242"/>
    </location>
</feature>
<organism evidence="6 7">
    <name type="scientific">Drechslerella dactyloides</name>
    <name type="common">Nematode-trapping fungus</name>
    <name type="synonym">Arthrobotrys dactyloides</name>
    <dbReference type="NCBI Taxonomy" id="74499"/>
    <lineage>
        <taxon>Eukaryota</taxon>
        <taxon>Fungi</taxon>
        <taxon>Dikarya</taxon>
        <taxon>Ascomycota</taxon>
        <taxon>Pezizomycotina</taxon>
        <taxon>Orbiliomycetes</taxon>
        <taxon>Orbiliales</taxon>
        <taxon>Orbiliaceae</taxon>
        <taxon>Drechslerella</taxon>
    </lineage>
</organism>
<evidence type="ECO:0000256" key="2">
    <source>
        <dbReference type="ARBA" id="ARBA00023242"/>
    </source>
</evidence>
<dbReference type="PANTHER" id="PTHR21712">
    <property type="entry name" value="PRE-RRNA-PROCESSING PROTEIN FHL1"/>
    <property type="match status" value="1"/>
</dbReference>
<dbReference type="PANTHER" id="PTHR21712:SF29">
    <property type="entry name" value="PRE-RRNA-PROCESSING PROTEIN FHL1"/>
    <property type="match status" value="1"/>
</dbReference>
<evidence type="ECO:0000259" key="5">
    <source>
        <dbReference type="PROSITE" id="PS50039"/>
    </source>
</evidence>
<dbReference type="SUPFAM" id="SSF49879">
    <property type="entry name" value="SMAD/FHA domain"/>
    <property type="match status" value="1"/>
</dbReference>
<sequence length="1340" mass="144218">MCCRVVAPANNAAAAATGCLDLLLLLLLEHTHRLSSSPSQALSSDEHGRPTHRLRSQPYLQTSDTLPAPVYLRFRPPPPPRHIPSILHRPENGPRNSPWIGPYFLKHGNTVLEDIYRRGLRSPDTLTGAEARLFTTICHPFGPVGYMADVEPKRVDGPVVEQTVAAPRPSPDEAIISTGDDTVTTAKPAAEATPTLVVTQPTSDEPSSGDVVVATTVVPDSGIVVTAEPVAPDRADKGDKNEAMSPTNGLSTSPSTLHNNTNDDDGEDGEGEDEDEDEDTKTDEPAKESAEPAVDDVEMQETTEVSTCSANDTHATITSYCHCLAGLLIAAMAAMDYIFRDSALPMEELDDEELSRMPELEGLNFKDSSMDWLESILPLDSLPQVDGLDLLANEQPTSSQKSFDLDLLRTFPESLEIPHLDVDVPELPTNGEIEVDGGVWHPTFPEDGISPRIEAFAKLEFGHGQDFYLGCTNIVLGRVDKDPGKAARIQRRRNSRLNLGAVNADEIKVPVLTPPGFATGSVSRRHVRIMYNFDESVWEATALCSNGFRRGRGGKYKMYGNGESCQLNNTDEVKFGTVTFTFLLPQDESENHSEDHCSDVRDGELYDQEAEVTTPRGRKPGHPTISHESEDGDDEDEESEADSREQSSDPTISIKTPKAGSKDALEMPPPPVNSTKRGRGRPPKNGISVREQKLLKRKAQEEFIANGGNIANLDLTKYAGLPVDKMLAKEGERMQMQVAKEALKKRKALEKEAKDREKKAIKDSKPPKATKERKRKRSKSPPPREEDYTPEQLVKPLFPYTVLIWEAIEASEKKALSLPEIYKSIEDKYPYFKIKAETTGWQSSVRHNLRGSNEGGSTLFRRGEKAGKGFIWENIEGADIDKERRKRKPGTSASIPSTHTVPSGGNWGPTTGSASQPIHSNALGQQYQPHPTGAVQAFAPKQEIQYAQGGPQVQAPTAPLHVAAPMAPSAPIPSVVPHGQAHNGYVHPARAATVPKNINQSAYSASAPPLPEHHQPVAATRPATQAAVPPPPSWNPSQTKSTPMSTSASTNGNTHVPLTQHVRHNGVMTQVQHTTRQSHVATAGTVHSPNLGASMTGALGSIPPPPTAVSKPSTNAGDNQALIQSALAKAGTVSSELDSRARDLLDNPTFVRVMRSYLANHPNQDLSSPEVRKSLWAEFRSRTGKKPSVPNSNTQTAATPIPPAAKSPAAAVPQTQAPAPQPTPNTTASVPTSNGAPVTLAKPAATVAPSPAPAPAQPPAVQPGQAKPGTPATLPHRASNLLKTLPMDAKKRAELLQVLKNAKEKKAAEAKGSPVTGIKRPAEATEGAPVAKRTAIEGKQ</sequence>
<feature type="compositionally biased region" description="Polar residues" evidence="4">
    <location>
        <begin position="196"/>
        <end position="206"/>
    </location>
</feature>
<keyword evidence="1 3" id="KW-0238">DNA-binding</keyword>
<dbReference type="InterPro" id="IPR036390">
    <property type="entry name" value="WH_DNA-bd_sf"/>
</dbReference>
<evidence type="ECO:0000256" key="3">
    <source>
        <dbReference type="PROSITE-ProRule" id="PRU00089"/>
    </source>
</evidence>
<keyword evidence="2 3" id="KW-0539">Nucleus</keyword>
<dbReference type="CDD" id="cd00059">
    <property type="entry name" value="FH_FOX"/>
    <property type="match status" value="1"/>
</dbReference>
<feature type="compositionally biased region" description="Basic and acidic residues" evidence="4">
    <location>
        <begin position="749"/>
        <end position="770"/>
    </location>
</feature>
<evidence type="ECO:0000313" key="6">
    <source>
        <dbReference type="EMBL" id="KAJ6257858.1"/>
    </source>
</evidence>
<proteinExistence type="predicted"/>
<name>A0AAD6NII2_DREDA</name>
<evidence type="ECO:0000313" key="7">
    <source>
        <dbReference type="Proteomes" id="UP001221413"/>
    </source>
</evidence>
<comment type="caution">
    <text evidence="6">The sequence shown here is derived from an EMBL/GenBank/DDBJ whole genome shotgun (WGS) entry which is preliminary data.</text>
</comment>
<dbReference type="PROSITE" id="PS51257">
    <property type="entry name" value="PROKAR_LIPOPROTEIN"/>
    <property type="match status" value="1"/>
</dbReference>